<keyword evidence="2" id="KW-0378">Hydrolase</keyword>
<comment type="caution">
    <text evidence="2">The sequence shown here is derived from an EMBL/GenBank/DDBJ whole genome shotgun (WGS) entry which is preliminary data.</text>
</comment>
<keyword evidence="2" id="KW-0067">ATP-binding</keyword>
<accession>A0ABS1JTY1</accession>
<name>A0ABS1JTY1_9BURK</name>
<dbReference type="GO" id="GO:0004386">
    <property type="term" value="F:helicase activity"/>
    <property type="evidence" value="ECO:0007669"/>
    <property type="project" value="UniProtKB-KW"/>
</dbReference>
<evidence type="ECO:0000313" key="3">
    <source>
        <dbReference type="Proteomes" id="UP000622707"/>
    </source>
</evidence>
<dbReference type="InterPro" id="IPR006935">
    <property type="entry name" value="Helicase/UvrB_N"/>
</dbReference>
<keyword evidence="2" id="KW-0347">Helicase</keyword>
<dbReference type="InterPro" id="IPR050742">
    <property type="entry name" value="Helicase_Restrict-Modif_Enz"/>
</dbReference>
<sequence>MSRTIPMQFQQRHIDVLVARFRALKQNYDTLGPTARVADLNRIRHQSACVLLQAPTGIGKTLMACELMAKFSPEERILWLWFAPFTGVLDQAANTLRVQASSLPLLDIETDRHPEKLAPGAVFVLSWQTVAARSKESRLARQDSDTGLAVDELLAFARSDGYRIGVVVDEAHHGFVRATEASRFFGDILAPDYVLMMTATPRDADAAQFARQTGYQIGGPDDWASVTRAEGVDAQLLKRSVKAARFIAQNADDAQLVAYEEVALSECAAMHRLIKKTLEDSRIALTPLMLVQVPNGGQALENAKTYLTETLRFPASAVRVHTSDEPDPNLAALANDPQVEVILFKMAIATGFDAPRAFTLAALRGTRDADFGIQVVGRIMRVHRLLQGRLLALPPVLSFGYAFLANSEAQEGLVAAANRINQMPEQLAQAAASTVVTVIGGEPGVQVARPGQNLSLLPNGQNCAVDNAAPTQVTGAAPTVAAGTPASQATLFQVLAGTHFVHGFSDASALAQTFQLDAQRTEAVTYPLRDGAPRAFVTEALPPLPEDFEQRLVHHIDFSRVLGDRLKKRSRVVERTTDVFDGGAVEDKDVWANVSTAAIAERARQIAFAFDDVDRRELLSALKTRFRQSLTDEGHELPHSDEELTRQLELVLVRNPNLVRDAHKRLRAEQVQLVPVHLMPALVSDYALTPAARNVYGVLPPDMSPQEREFAELLDTSPEVLWWHRNPSRRPESVGLYAWSDGQGFFPDFVVGIAQRTEGQGVALSEVKGAHLMEYDKAKAGARHPTYGRVFMVGKSSSEGGFRLWRLSGDQLVDDGPLEMPRLRYS</sequence>
<organism evidence="2 3">
    <name type="scientific">Ramlibacter alkalitolerans</name>
    <dbReference type="NCBI Taxonomy" id="2039631"/>
    <lineage>
        <taxon>Bacteria</taxon>
        <taxon>Pseudomonadati</taxon>
        <taxon>Pseudomonadota</taxon>
        <taxon>Betaproteobacteria</taxon>
        <taxon>Burkholderiales</taxon>
        <taxon>Comamonadaceae</taxon>
        <taxon>Ramlibacter</taxon>
    </lineage>
</organism>
<reference evidence="2 3" key="1">
    <citation type="journal article" date="2017" name="Int. J. Syst. Evol. Microbiol.">
        <title>Ramlibacter alkalitolerans sp. nov., alkali-tolerant bacterium isolated from soil of ginseng.</title>
        <authorList>
            <person name="Lee D.H."/>
            <person name="Cha C.J."/>
        </authorList>
    </citation>
    <scope>NUCLEOTIDE SEQUENCE [LARGE SCALE GENOMIC DNA]</scope>
    <source>
        <strain evidence="2 3">KACC 19305</strain>
    </source>
</reference>
<dbReference type="SUPFAM" id="SSF52540">
    <property type="entry name" value="P-loop containing nucleoside triphosphate hydrolases"/>
    <property type="match status" value="1"/>
</dbReference>
<keyword evidence="3" id="KW-1185">Reference proteome</keyword>
<dbReference type="RefSeq" id="WP_201692321.1">
    <property type="nucleotide sequence ID" value="NZ_JAEQND010000013.1"/>
</dbReference>
<protein>
    <submittedName>
        <fullName evidence="2">DEAD/DEAH box helicase family protein</fullName>
    </submittedName>
</protein>
<dbReference type="InterPro" id="IPR027417">
    <property type="entry name" value="P-loop_NTPase"/>
</dbReference>
<dbReference type="EMBL" id="JAEQND010000013">
    <property type="protein sequence ID" value="MBL0427687.1"/>
    <property type="molecule type" value="Genomic_DNA"/>
</dbReference>
<feature type="domain" description="Helicase/UvrB N-terminal" evidence="1">
    <location>
        <begin position="41"/>
        <end position="202"/>
    </location>
</feature>
<evidence type="ECO:0000259" key="1">
    <source>
        <dbReference type="Pfam" id="PF04851"/>
    </source>
</evidence>
<evidence type="ECO:0000313" key="2">
    <source>
        <dbReference type="EMBL" id="MBL0427687.1"/>
    </source>
</evidence>
<dbReference type="Pfam" id="PF04851">
    <property type="entry name" value="ResIII"/>
    <property type="match status" value="1"/>
</dbReference>
<proteinExistence type="predicted"/>
<dbReference type="Gene3D" id="3.40.50.300">
    <property type="entry name" value="P-loop containing nucleotide triphosphate hydrolases"/>
    <property type="match status" value="1"/>
</dbReference>
<dbReference type="Proteomes" id="UP000622707">
    <property type="component" value="Unassembled WGS sequence"/>
</dbReference>
<dbReference type="PANTHER" id="PTHR47396:SF1">
    <property type="entry name" value="ATP-DEPENDENT HELICASE IRC3-RELATED"/>
    <property type="match status" value="1"/>
</dbReference>
<gene>
    <name evidence="2" type="ORF">JI746_21410</name>
</gene>
<dbReference type="PANTHER" id="PTHR47396">
    <property type="entry name" value="TYPE I RESTRICTION ENZYME ECOKI R PROTEIN"/>
    <property type="match status" value="1"/>
</dbReference>
<keyword evidence="2" id="KW-0547">Nucleotide-binding</keyword>